<feature type="region of interest" description="Disordered" evidence="1">
    <location>
        <begin position="283"/>
        <end position="399"/>
    </location>
</feature>
<accession>A0A9D5CG98</accession>
<name>A0A9D5CG98_9LILI</name>
<comment type="caution">
    <text evidence="2">The sequence shown here is derived from an EMBL/GenBank/DDBJ whole genome shotgun (WGS) entry which is preliminary data.</text>
</comment>
<feature type="compositionally biased region" description="Polar residues" evidence="1">
    <location>
        <begin position="26"/>
        <end position="42"/>
    </location>
</feature>
<dbReference type="Proteomes" id="UP001085076">
    <property type="component" value="Miscellaneous, Linkage group lg05"/>
</dbReference>
<feature type="region of interest" description="Disordered" evidence="1">
    <location>
        <begin position="1"/>
        <end position="93"/>
    </location>
</feature>
<proteinExistence type="predicted"/>
<dbReference type="AlphaFoldDB" id="A0A9D5CG98"/>
<feature type="compositionally biased region" description="Basic and acidic residues" evidence="1">
    <location>
        <begin position="347"/>
        <end position="365"/>
    </location>
</feature>
<feature type="compositionally biased region" description="Polar residues" evidence="1">
    <location>
        <begin position="72"/>
        <end position="84"/>
    </location>
</feature>
<reference evidence="2" key="2">
    <citation type="journal article" date="2022" name="Hortic Res">
        <title>The genome of Dioscorea zingiberensis sheds light on the biosynthesis, origin and evolution of the medicinally important diosgenin saponins.</title>
        <authorList>
            <person name="Li Y."/>
            <person name="Tan C."/>
            <person name="Li Z."/>
            <person name="Guo J."/>
            <person name="Li S."/>
            <person name="Chen X."/>
            <person name="Wang C."/>
            <person name="Dai X."/>
            <person name="Yang H."/>
            <person name="Song W."/>
            <person name="Hou L."/>
            <person name="Xu J."/>
            <person name="Tong Z."/>
            <person name="Xu A."/>
            <person name="Yuan X."/>
            <person name="Wang W."/>
            <person name="Yang Q."/>
            <person name="Chen L."/>
            <person name="Sun Z."/>
            <person name="Wang K."/>
            <person name="Pan B."/>
            <person name="Chen J."/>
            <person name="Bao Y."/>
            <person name="Liu F."/>
            <person name="Qi X."/>
            <person name="Gang D.R."/>
            <person name="Wen J."/>
            <person name="Li J."/>
        </authorList>
    </citation>
    <scope>NUCLEOTIDE SEQUENCE</scope>
    <source>
        <strain evidence="2">Dzin_1.0</strain>
    </source>
</reference>
<sequence>MPQDGDLSALWRSWSQGSGLHWRSPENGTTPKHNPTTKQPMPQSAKAPPHQPTLKEQRITGEGAPKHAPPTAKSSTTQPTIVNTKKTDVETGKTEHHFISLAHDSGMEAGLERMRSYTIARVKEIRGGLVDHRHVEALLRTRVDEQWEWSARILQDDRYLIKCPSAEKARQIEKAGPMESPPFTLEFTPWTTDLYRPAKAEGALRWVLIRNLPMFCWGLDTAARMLKPVGDLVRIGGRGCGCEATEDLRVLLGIRKPRRLPSTIHCSLRTLQHEYVIEMEPGQLPLPWDPRRPARQEHTSPPDGKTPQEQANNALHPPANFPADKVDKGKAPLVDLQPTLTSSGGRRPRDIIIREQGEPRQEHQPPHRPACTPPSDERRPAVHLPAATVHDAVTARATS</sequence>
<dbReference type="OrthoDB" id="7486164at2759"/>
<dbReference type="EMBL" id="JAGGNH010000005">
    <property type="protein sequence ID" value="KAJ0971635.1"/>
    <property type="molecule type" value="Genomic_DNA"/>
</dbReference>
<feature type="compositionally biased region" description="Basic and acidic residues" evidence="1">
    <location>
        <begin position="289"/>
        <end position="300"/>
    </location>
</feature>
<organism evidence="2 3">
    <name type="scientific">Dioscorea zingiberensis</name>
    <dbReference type="NCBI Taxonomy" id="325984"/>
    <lineage>
        <taxon>Eukaryota</taxon>
        <taxon>Viridiplantae</taxon>
        <taxon>Streptophyta</taxon>
        <taxon>Embryophyta</taxon>
        <taxon>Tracheophyta</taxon>
        <taxon>Spermatophyta</taxon>
        <taxon>Magnoliopsida</taxon>
        <taxon>Liliopsida</taxon>
        <taxon>Dioscoreales</taxon>
        <taxon>Dioscoreaceae</taxon>
        <taxon>Dioscorea</taxon>
    </lineage>
</organism>
<evidence type="ECO:0000313" key="3">
    <source>
        <dbReference type="Proteomes" id="UP001085076"/>
    </source>
</evidence>
<evidence type="ECO:0000256" key="1">
    <source>
        <dbReference type="SAM" id="MobiDB-lite"/>
    </source>
</evidence>
<reference evidence="2" key="1">
    <citation type="submission" date="2021-03" db="EMBL/GenBank/DDBJ databases">
        <authorList>
            <person name="Li Z."/>
            <person name="Yang C."/>
        </authorList>
    </citation>
    <scope>NUCLEOTIDE SEQUENCE</scope>
    <source>
        <strain evidence="2">Dzin_1.0</strain>
        <tissue evidence="2">Leaf</tissue>
    </source>
</reference>
<keyword evidence="3" id="KW-1185">Reference proteome</keyword>
<gene>
    <name evidence="2" type="ORF">J5N97_019594</name>
</gene>
<evidence type="ECO:0000313" key="2">
    <source>
        <dbReference type="EMBL" id="KAJ0971635.1"/>
    </source>
</evidence>
<protein>
    <recommendedName>
        <fullName evidence="4">DUF4283 domain-containing protein</fullName>
    </recommendedName>
</protein>
<evidence type="ECO:0008006" key="4">
    <source>
        <dbReference type="Google" id="ProtNLM"/>
    </source>
</evidence>